<name>K8E838_9FIRM</name>
<evidence type="ECO:0000313" key="2">
    <source>
        <dbReference type="Proteomes" id="UP000009315"/>
    </source>
</evidence>
<keyword evidence="2" id="KW-1185">Reference proteome</keyword>
<dbReference type="Proteomes" id="UP000009315">
    <property type="component" value="Unassembled WGS sequence"/>
</dbReference>
<comment type="caution">
    <text evidence="1">The sequence shown here is derived from an EMBL/GenBank/DDBJ whole genome shotgun (WGS) entry which is preliminary data.</text>
</comment>
<dbReference type="AlphaFoldDB" id="K8E838"/>
<proteinExistence type="predicted"/>
<organism evidence="1 2">
    <name type="scientific">Desulforamulus hydrothermalis Lam5 = DSM 18033</name>
    <dbReference type="NCBI Taxonomy" id="1121428"/>
    <lineage>
        <taxon>Bacteria</taxon>
        <taxon>Bacillati</taxon>
        <taxon>Bacillota</taxon>
        <taxon>Clostridia</taxon>
        <taxon>Eubacteriales</taxon>
        <taxon>Peptococcaceae</taxon>
        <taxon>Desulforamulus</taxon>
    </lineage>
</organism>
<dbReference type="SUPFAM" id="SSF53850">
    <property type="entry name" value="Periplasmic binding protein-like II"/>
    <property type="match status" value="1"/>
</dbReference>
<dbReference type="STRING" id="1121428.DESHY_120032"/>
<accession>K8E838</accession>
<gene>
    <name evidence="1" type="ORF">DESHY_120032</name>
</gene>
<protein>
    <submittedName>
        <fullName evidence="1">ABC-type nitrate/sulfonate/taurine/bicarbonate transport systems, periplasmic component</fullName>
    </submittedName>
</protein>
<dbReference type="eggNOG" id="COG0715">
    <property type="taxonomic scope" value="Bacteria"/>
</dbReference>
<evidence type="ECO:0000313" key="1">
    <source>
        <dbReference type="EMBL" id="CCO07668.1"/>
    </source>
</evidence>
<dbReference type="Gene3D" id="3.40.190.10">
    <property type="entry name" value="Periplasmic binding protein-like II"/>
    <property type="match status" value="2"/>
</dbReference>
<dbReference type="EMBL" id="CAOS01000004">
    <property type="protein sequence ID" value="CCO07668.1"/>
    <property type="molecule type" value="Genomic_DNA"/>
</dbReference>
<reference evidence="1 2" key="1">
    <citation type="journal article" date="2013" name="Genome Announc.">
        <title>Genome Sequence of the Sulfate-Reducing Bacterium Desulfotomaculum hydrothermale Lam5(T).</title>
        <authorList>
            <person name="Amin O."/>
            <person name="Fardeau M.L."/>
            <person name="Valette O."/>
            <person name="Hirschler-Rea A."/>
            <person name="Barbe V."/>
            <person name="Medigue C."/>
            <person name="Vacherie B."/>
            <person name="Ollivier B."/>
            <person name="Bertin P.N."/>
            <person name="Dolla A."/>
        </authorList>
    </citation>
    <scope>NUCLEOTIDE SEQUENCE [LARGE SCALE GENOMIC DNA]</scope>
    <source>
        <strain evidence="2">Lam5 / DSM 18033</strain>
    </source>
</reference>
<sequence>MPHKHNKKAFAGKGLVFLKKYGRWLVLALLLALMAGLGAHGVKTYLLYSKEPAQPAVIKVGELERSLLGLPHYVALAQGFYREQNLQVTSFVLDKSTQADLQLSNRADVYLGNLCQAVFTRPLGTGAELVALAGLARLEGSFLLGRQINQPFTWNSLKKKSILGDAPDSQANIVLEEALRQNKLALQHQVIIIQNLPPDLKEGAFEAGVGHFVQLPEPQATFTEQKGFGQKAVFLGGAVNPIPSLALLAPPAYPAEHSRQCQQLVNGLCKGLLWLDYHSAAEAAKAVARYFPELDHQTLTGIIDQYKKLGLWGKSPLIGQPEYESLQLYVKKAGELSNPVSYQDGVYAKFAKKAAKTVEYVPPSRQQEKTWWEKLKTLDFK</sequence>